<dbReference type="NCBIfam" id="TIGR01069">
    <property type="entry name" value="mutS2"/>
    <property type="match status" value="1"/>
</dbReference>
<evidence type="ECO:0000313" key="9">
    <source>
        <dbReference type="EMBL" id="ETX08226.1"/>
    </source>
</evidence>
<dbReference type="SUPFAM" id="SSF52540">
    <property type="entry name" value="P-loop containing nucleoside triphosphate hydrolases"/>
    <property type="match status" value="1"/>
</dbReference>
<gene>
    <name evidence="9" type="ORF">ETSY2_06610</name>
</gene>
<dbReference type="Gene3D" id="3.40.50.300">
    <property type="entry name" value="P-loop containing nucleotide triphosphate hydrolases"/>
    <property type="match status" value="1"/>
</dbReference>
<evidence type="ECO:0000256" key="3">
    <source>
        <dbReference type="ARBA" id="ARBA00022801"/>
    </source>
</evidence>
<dbReference type="InterPro" id="IPR046893">
    <property type="entry name" value="MSSS"/>
</dbReference>
<dbReference type="GO" id="GO:0005524">
    <property type="term" value="F:ATP binding"/>
    <property type="evidence" value="ECO:0007669"/>
    <property type="project" value="UniProtKB-KW"/>
</dbReference>
<dbReference type="Pfam" id="PF00488">
    <property type="entry name" value="MutS_V"/>
    <property type="match status" value="1"/>
</dbReference>
<dbReference type="PROSITE" id="PS00486">
    <property type="entry name" value="DNA_MISMATCH_REPAIR_2"/>
    <property type="match status" value="1"/>
</dbReference>
<dbReference type="GO" id="GO:0030983">
    <property type="term" value="F:mismatched DNA binding"/>
    <property type="evidence" value="ECO:0007669"/>
    <property type="project" value="InterPro"/>
</dbReference>
<dbReference type="AlphaFoldDB" id="W4ME78"/>
<dbReference type="GO" id="GO:0045910">
    <property type="term" value="P:negative regulation of DNA recombination"/>
    <property type="evidence" value="ECO:0007669"/>
    <property type="project" value="InterPro"/>
</dbReference>
<keyword evidence="3" id="KW-0378">Hydrolase</keyword>
<accession>W4ME78</accession>
<reference evidence="9 10" key="1">
    <citation type="journal article" date="2014" name="Nature">
        <title>An environmental bacterial taxon with a large and distinct metabolic repertoire.</title>
        <authorList>
            <person name="Wilson M.C."/>
            <person name="Mori T."/>
            <person name="Ruckert C."/>
            <person name="Uria A.R."/>
            <person name="Helf M.J."/>
            <person name="Takada K."/>
            <person name="Gernert C."/>
            <person name="Steffens U.A."/>
            <person name="Heycke N."/>
            <person name="Schmitt S."/>
            <person name="Rinke C."/>
            <person name="Helfrich E.J."/>
            <person name="Brachmann A.O."/>
            <person name="Gurgui C."/>
            <person name="Wakimoto T."/>
            <person name="Kracht M."/>
            <person name="Crusemann M."/>
            <person name="Hentschel U."/>
            <person name="Abe I."/>
            <person name="Matsunaga S."/>
            <person name="Kalinowski J."/>
            <person name="Takeyama H."/>
            <person name="Piel J."/>
        </authorList>
    </citation>
    <scope>NUCLEOTIDE SEQUENCE [LARGE SCALE GENOMIC DNA]</scope>
    <source>
        <strain evidence="10">TSY2</strain>
    </source>
</reference>
<dbReference type="GO" id="GO:0004519">
    <property type="term" value="F:endonuclease activity"/>
    <property type="evidence" value="ECO:0007669"/>
    <property type="project" value="UniProtKB-KW"/>
</dbReference>
<evidence type="ECO:0000256" key="2">
    <source>
        <dbReference type="ARBA" id="ARBA00022741"/>
    </source>
</evidence>
<keyword evidence="2" id="KW-0547">Nucleotide-binding</keyword>
<dbReference type="EMBL" id="AZHX01000269">
    <property type="protein sequence ID" value="ETX08226.1"/>
    <property type="molecule type" value="Genomic_DNA"/>
</dbReference>
<keyword evidence="5" id="KW-0694">RNA-binding</keyword>
<evidence type="ECO:0000256" key="1">
    <source>
        <dbReference type="ARBA" id="ARBA00022730"/>
    </source>
</evidence>
<keyword evidence="10" id="KW-1185">Reference proteome</keyword>
<feature type="non-terminal residue" evidence="9">
    <location>
        <position position="1"/>
    </location>
</feature>
<evidence type="ECO:0000256" key="4">
    <source>
        <dbReference type="ARBA" id="ARBA00022840"/>
    </source>
</evidence>
<dbReference type="FunFam" id="3.40.50.300:FF:000830">
    <property type="entry name" value="Endonuclease MutS2"/>
    <property type="match status" value="1"/>
</dbReference>
<feature type="coiled-coil region" evidence="7">
    <location>
        <begin position="349"/>
        <end position="400"/>
    </location>
</feature>
<dbReference type="PANTHER" id="PTHR48466:SF2">
    <property type="entry name" value="OS10G0509000 PROTEIN"/>
    <property type="match status" value="1"/>
</dbReference>
<dbReference type="InterPro" id="IPR027417">
    <property type="entry name" value="P-loop_NTPase"/>
</dbReference>
<dbReference type="InterPro" id="IPR045076">
    <property type="entry name" value="MutS"/>
</dbReference>
<evidence type="ECO:0000256" key="6">
    <source>
        <dbReference type="ARBA" id="ARBA00023125"/>
    </source>
</evidence>
<dbReference type="GO" id="GO:0019843">
    <property type="term" value="F:rRNA binding"/>
    <property type="evidence" value="ECO:0007669"/>
    <property type="project" value="UniProtKB-KW"/>
</dbReference>
<keyword evidence="6" id="KW-0238">DNA-binding</keyword>
<dbReference type="Gene3D" id="3.30.1370.110">
    <property type="match status" value="1"/>
</dbReference>
<dbReference type="InterPro" id="IPR005747">
    <property type="entry name" value="MutS2"/>
</dbReference>
<dbReference type="GO" id="GO:0016887">
    <property type="term" value="F:ATP hydrolysis activity"/>
    <property type="evidence" value="ECO:0007669"/>
    <property type="project" value="InterPro"/>
</dbReference>
<evidence type="ECO:0000256" key="5">
    <source>
        <dbReference type="ARBA" id="ARBA00022884"/>
    </source>
</evidence>
<dbReference type="PANTHER" id="PTHR48466">
    <property type="entry name" value="OS10G0509000 PROTEIN-RELATED"/>
    <property type="match status" value="1"/>
</dbReference>
<organism evidence="9 10">
    <name type="scientific">Candidatus Entotheonella gemina</name>
    <dbReference type="NCBI Taxonomy" id="1429439"/>
    <lineage>
        <taxon>Bacteria</taxon>
        <taxon>Pseudomonadati</taxon>
        <taxon>Nitrospinota/Tectimicrobiota group</taxon>
        <taxon>Candidatus Tectimicrobiota</taxon>
        <taxon>Candidatus Entotheonellia</taxon>
        <taxon>Candidatus Entotheonellales</taxon>
        <taxon>Candidatus Entotheonellaceae</taxon>
        <taxon>Candidatus Entotheonella</taxon>
    </lineage>
</organism>
<feature type="non-terminal residue" evidence="9">
    <location>
        <position position="582"/>
    </location>
</feature>
<keyword evidence="1" id="KW-0699">rRNA-binding</keyword>
<dbReference type="InterPro" id="IPR002625">
    <property type="entry name" value="Smr_dom"/>
</dbReference>
<keyword evidence="4" id="KW-0067">ATP-binding</keyword>
<proteinExistence type="predicted"/>
<feature type="domain" description="Smr" evidence="8">
    <location>
        <begin position="547"/>
        <end position="582"/>
    </location>
</feature>
<evidence type="ECO:0000313" key="10">
    <source>
        <dbReference type="Proteomes" id="UP000019140"/>
    </source>
</evidence>
<dbReference type="GO" id="GO:0006298">
    <property type="term" value="P:mismatch repair"/>
    <property type="evidence" value="ECO:0007669"/>
    <property type="project" value="InterPro"/>
</dbReference>
<evidence type="ECO:0000259" key="8">
    <source>
        <dbReference type="PROSITE" id="PS50828"/>
    </source>
</evidence>
<dbReference type="InterPro" id="IPR000432">
    <property type="entry name" value="DNA_mismatch_repair_MutS_C"/>
</dbReference>
<dbReference type="Proteomes" id="UP000019140">
    <property type="component" value="Unassembled WGS sequence"/>
</dbReference>
<dbReference type="GO" id="GO:0140664">
    <property type="term" value="F:ATP-dependent DNA damage sensor activity"/>
    <property type="evidence" value="ECO:0007669"/>
    <property type="project" value="InterPro"/>
</dbReference>
<dbReference type="PROSITE" id="PS50828">
    <property type="entry name" value="SMR"/>
    <property type="match status" value="1"/>
</dbReference>
<dbReference type="InterPro" id="IPR036063">
    <property type="entry name" value="Smr_dom_sf"/>
</dbReference>
<dbReference type="Pfam" id="PF20297">
    <property type="entry name" value="MSSS"/>
    <property type="match status" value="1"/>
</dbReference>
<dbReference type="HOGENOM" id="CLU_011252_2_1_7"/>
<sequence>VRERIQRRLQELLSVYREVVQDAIITIRNDRFVIPLKADFPRALRGIVHGESSSGATVYVEPEAIVPLNNQLLHEQAEEERAIREVLRDLTARVAVQRVGLVQALQIMGEVDLMVAKGRLSLRMQGVAPQFASERQLRLQAARHPLIADPVPIDISLGPEDRTLVITGPNTGGKTAVLKTVGLLVLMAQSGLHIPASADSVLPVFNDVFVDLGDEQSLQQNLSTFSAHLSNIGMMLQGVTLHSLVLLDELGAGTDPMEGGPLGVALLERFHQSGATTLVTTHHSTIKTYAVATAQVACAAVDFDPETLAPRYRLVYGLPGRSQAFDIAERLGVPRDIIERAQLETSLSQTRSEQLLAQLESHRQQLEMEQQRLDGEREDIDRLQSEAQTLLAQAKAEDRRVRESLQAEGQTLLKTVRQELDATLAHLRRQGGEPVVFPHEAWQQAEAAVTSFATISEPVAELEEAPFEIGDVVRMRGLNVVGRVAGTSGANGMIQVEAGGKRFTVSEADLDRASVADVVAEPSPKRRPRRDRRRRVAEEPLASELRLLGATVDEALPAVEQYLERALGRGMSRVRIIHGIGT</sequence>
<dbReference type="Pfam" id="PF01713">
    <property type="entry name" value="Smr"/>
    <property type="match status" value="1"/>
</dbReference>
<comment type="caution">
    <text evidence="9">The sequence shown here is derived from an EMBL/GenBank/DDBJ whole genome shotgun (WGS) entry which is preliminary data.</text>
</comment>
<dbReference type="SMART" id="SM00534">
    <property type="entry name" value="MUTSac"/>
    <property type="match status" value="1"/>
</dbReference>
<dbReference type="InterPro" id="IPR036187">
    <property type="entry name" value="DNA_mismatch_repair_MutS_sf"/>
</dbReference>
<name>W4ME78_9BACT</name>
<dbReference type="SUPFAM" id="SSF48334">
    <property type="entry name" value="DNA repair protein MutS, domain III"/>
    <property type="match status" value="1"/>
</dbReference>
<evidence type="ECO:0000256" key="7">
    <source>
        <dbReference type="SAM" id="Coils"/>
    </source>
</evidence>
<protein>
    <recommendedName>
        <fullName evidence="8">Smr domain-containing protein</fullName>
    </recommendedName>
</protein>
<keyword evidence="7" id="KW-0175">Coiled coil</keyword>